<evidence type="ECO:0000256" key="7">
    <source>
        <dbReference type="ARBA" id="ARBA00043951"/>
    </source>
</evidence>
<dbReference type="InterPro" id="IPR050306">
    <property type="entry name" value="PfkB_Carbo_kinase"/>
</dbReference>
<dbReference type="Pfam" id="PF00294">
    <property type="entry name" value="PfkB"/>
    <property type="match status" value="1"/>
</dbReference>
<evidence type="ECO:0000256" key="10">
    <source>
        <dbReference type="ARBA" id="ARBA00054997"/>
    </source>
</evidence>
<sequence length="322" mass="34665">MDKSPVLRVAAIGECMVELQERADGSVSQAFGGDTLNTAVYMARLGQRLGRFVHYVSAIGDDPFSSAMAEFWRAQGVDDSLTMRRAGRRPGLYFIKTDAAGERRFFYWRGEAAVREAFECEGSDALLASLAGFDAIYLSGISLAVLRPASRERLLARLAELAAAGKTIDFDCNYRPLLWENVATTRAVYERVFGFARRVLVTVEELEVLGVAPQPAAGAAHFRPLTQLEVVIKDGAKPCTLIHGGQVESVAATCIPQVVDTTAAGDSFSGAYLLGRMLGLDPAESARRAHRVAGAVVQHRGAIIPAEATPDVYATETAADRP</sequence>
<evidence type="ECO:0000313" key="16">
    <source>
        <dbReference type="EMBL" id="TCP05488.1"/>
    </source>
</evidence>
<dbReference type="Gene3D" id="3.40.1190.20">
    <property type="match status" value="1"/>
</dbReference>
<comment type="catalytic activity">
    <reaction evidence="9">
        <text>2-dehydro-3-deoxy-D-gluconate + ATP = 2-dehydro-3-deoxy-6-phospho-D-gluconate + ADP + H(+)</text>
        <dbReference type="Rhea" id="RHEA:14797"/>
        <dbReference type="ChEBI" id="CHEBI:15378"/>
        <dbReference type="ChEBI" id="CHEBI:30616"/>
        <dbReference type="ChEBI" id="CHEBI:57569"/>
        <dbReference type="ChEBI" id="CHEBI:57990"/>
        <dbReference type="ChEBI" id="CHEBI:456216"/>
        <dbReference type="EC" id="2.7.1.45"/>
    </reaction>
</comment>
<keyword evidence="5" id="KW-0067">ATP-binding</keyword>
<dbReference type="InterPro" id="IPR002173">
    <property type="entry name" value="Carboh/pur_kinase_PfkB_CS"/>
</dbReference>
<keyword evidence="3" id="KW-0547">Nucleotide-binding</keyword>
<evidence type="ECO:0000256" key="12">
    <source>
        <dbReference type="ARBA" id="ARBA00067931"/>
    </source>
</evidence>
<comment type="caution">
    <text evidence="16">The sequence shown here is derived from an EMBL/GenBank/DDBJ whole genome shotgun (WGS) entry which is preliminary data.</text>
</comment>
<reference evidence="16 17" key="1">
    <citation type="submission" date="2019-03" db="EMBL/GenBank/DDBJ databases">
        <title>Genomic Encyclopedia of Type Strains, Phase IV (KMG-IV): sequencing the most valuable type-strain genomes for metagenomic binning, comparative biology and taxonomic classification.</title>
        <authorList>
            <person name="Goeker M."/>
        </authorList>
    </citation>
    <scope>NUCLEOTIDE SEQUENCE [LARGE SCALE GENOMIC DNA]</scope>
    <source>
        <strain evidence="16 17">DSM 1709</strain>
    </source>
</reference>
<feature type="domain" description="Carbohydrate kinase PfkB" evidence="15">
    <location>
        <begin position="8"/>
        <end position="307"/>
    </location>
</feature>
<protein>
    <recommendedName>
        <fullName evidence="12">2-dehydro-3-deoxygluconokinase</fullName>
        <ecNumber evidence="11">2.7.1.45</ecNumber>
    </recommendedName>
    <alternativeName>
        <fullName evidence="13">2-keto-3-deoxygluconokinase</fullName>
    </alternativeName>
    <alternativeName>
        <fullName evidence="14">3-deoxy-2-oxo-D-gluconate kinase</fullName>
    </alternativeName>
    <alternativeName>
        <fullName evidence="8">KDG kinase</fullName>
    </alternativeName>
</protein>
<comment type="function">
    <text evidence="10">Catalyzes the phosphorylation of 2-keto-3-deoxygluconate (KDG) to produce 2-keto-3-deoxy-6-phosphogluconate (KDPG).</text>
</comment>
<evidence type="ECO:0000256" key="14">
    <source>
        <dbReference type="ARBA" id="ARBA00080545"/>
    </source>
</evidence>
<dbReference type="GO" id="GO:0019698">
    <property type="term" value="P:D-galacturonate catabolic process"/>
    <property type="evidence" value="ECO:0007669"/>
    <property type="project" value="TreeGrafter"/>
</dbReference>
<organism evidence="16 17">
    <name type="scientific">Rubrivivax gelatinosus</name>
    <name type="common">Rhodocyclus gelatinosus</name>
    <name type="synonym">Rhodopseudomonas gelatinosa</name>
    <dbReference type="NCBI Taxonomy" id="28068"/>
    <lineage>
        <taxon>Bacteria</taxon>
        <taxon>Pseudomonadati</taxon>
        <taxon>Pseudomonadota</taxon>
        <taxon>Betaproteobacteria</taxon>
        <taxon>Burkholderiales</taxon>
        <taxon>Sphaerotilaceae</taxon>
        <taxon>Rubrivivax</taxon>
    </lineage>
</organism>
<keyword evidence="2" id="KW-0808">Transferase</keyword>
<dbReference type="EMBL" id="SLXD01000001">
    <property type="protein sequence ID" value="TCP05488.1"/>
    <property type="molecule type" value="Genomic_DNA"/>
</dbReference>
<evidence type="ECO:0000256" key="4">
    <source>
        <dbReference type="ARBA" id="ARBA00022777"/>
    </source>
</evidence>
<dbReference type="InterPro" id="IPR029056">
    <property type="entry name" value="Ribokinase-like"/>
</dbReference>
<keyword evidence="4 16" id="KW-0418">Kinase</keyword>
<gene>
    <name evidence="16" type="ORF">EV684_101360</name>
</gene>
<dbReference type="FunFam" id="3.40.1190.20:FF:000011">
    <property type="entry name" value="2-dehydro-3-deoxygluconokinase, putative"/>
    <property type="match status" value="1"/>
</dbReference>
<evidence type="ECO:0000256" key="11">
    <source>
        <dbReference type="ARBA" id="ARBA00066369"/>
    </source>
</evidence>
<evidence type="ECO:0000259" key="15">
    <source>
        <dbReference type="Pfam" id="PF00294"/>
    </source>
</evidence>
<dbReference type="AlphaFoldDB" id="A0A4V2SHL0"/>
<dbReference type="GO" id="GO:0042840">
    <property type="term" value="P:D-glucuronate catabolic process"/>
    <property type="evidence" value="ECO:0007669"/>
    <property type="project" value="TreeGrafter"/>
</dbReference>
<dbReference type="GO" id="GO:0005829">
    <property type="term" value="C:cytosol"/>
    <property type="evidence" value="ECO:0007669"/>
    <property type="project" value="TreeGrafter"/>
</dbReference>
<dbReference type="EC" id="2.7.1.45" evidence="11"/>
<evidence type="ECO:0000256" key="9">
    <source>
        <dbReference type="ARBA" id="ARBA00050729"/>
    </source>
</evidence>
<dbReference type="GeneID" id="99687088"/>
<dbReference type="PANTHER" id="PTHR43085">
    <property type="entry name" value="HEXOKINASE FAMILY MEMBER"/>
    <property type="match status" value="1"/>
</dbReference>
<evidence type="ECO:0000256" key="1">
    <source>
        <dbReference type="ARBA" id="ARBA00010688"/>
    </source>
</evidence>
<dbReference type="CDD" id="cd01166">
    <property type="entry name" value="KdgK"/>
    <property type="match status" value="1"/>
</dbReference>
<comment type="similarity">
    <text evidence="1">Belongs to the carbohydrate kinase PfkB family.</text>
</comment>
<name>A0A4V2SHL0_RUBGE</name>
<dbReference type="GO" id="GO:0008673">
    <property type="term" value="F:2-dehydro-3-deoxygluconokinase activity"/>
    <property type="evidence" value="ECO:0007669"/>
    <property type="project" value="UniProtKB-EC"/>
</dbReference>
<accession>A0A4V2SHL0</accession>
<comment type="pathway">
    <text evidence="7">Carbohydrate acid metabolism; 2-dehydro-3-deoxy-D-gluconate degradation; D-glyceraldehyde 3-phosphate and pyruvate from 2-dehydro-3-deoxy-D-gluconate: step 1/2.</text>
</comment>
<dbReference type="InterPro" id="IPR011611">
    <property type="entry name" value="PfkB_dom"/>
</dbReference>
<dbReference type="GO" id="GO:0005524">
    <property type="term" value="F:ATP binding"/>
    <property type="evidence" value="ECO:0007669"/>
    <property type="project" value="UniProtKB-KW"/>
</dbReference>
<evidence type="ECO:0000256" key="13">
    <source>
        <dbReference type="ARBA" id="ARBA00075711"/>
    </source>
</evidence>
<proteinExistence type="inferred from homology"/>
<evidence type="ECO:0000256" key="8">
    <source>
        <dbReference type="ARBA" id="ARBA00044254"/>
    </source>
</evidence>
<dbReference type="Proteomes" id="UP000295106">
    <property type="component" value="Unassembled WGS sequence"/>
</dbReference>
<evidence type="ECO:0000256" key="5">
    <source>
        <dbReference type="ARBA" id="ARBA00022840"/>
    </source>
</evidence>
<dbReference type="SUPFAM" id="SSF53613">
    <property type="entry name" value="Ribokinase-like"/>
    <property type="match status" value="1"/>
</dbReference>
<dbReference type="OrthoDB" id="9795789at2"/>
<evidence type="ECO:0000256" key="3">
    <source>
        <dbReference type="ARBA" id="ARBA00022741"/>
    </source>
</evidence>
<evidence type="ECO:0000256" key="6">
    <source>
        <dbReference type="ARBA" id="ARBA00023277"/>
    </source>
</evidence>
<keyword evidence="6" id="KW-0119">Carbohydrate metabolism</keyword>
<evidence type="ECO:0000256" key="2">
    <source>
        <dbReference type="ARBA" id="ARBA00022679"/>
    </source>
</evidence>
<dbReference type="PANTHER" id="PTHR43085:SF15">
    <property type="entry name" value="2-DEHYDRO-3-DEOXYGLUCONOKINASE"/>
    <property type="match status" value="1"/>
</dbReference>
<dbReference type="GO" id="GO:0006974">
    <property type="term" value="P:DNA damage response"/>
    <property type="evidence" value="ECO:0007669"/>
    <property type="project" value="TreeGrafter"/>
</dbReference>
<dbReference type="RefSeq" id="WP_132644486.1">
    <property type="nucleotide sequence ID" value="NZ_CP181386.1"/>
</dbReference>
<evidence type="ECO:0000313" key="17">
    <source>
        <dbReference type="Proteomes" id="UP000295106"/>
    </source>
</evidence>
<dbReference type="PROSITE" id="PS00584">
    <property type="entry name" value="PFKB_KINASES_2"/>
    <property type="match status" value="1"/>
</dbReference>